<dbReference type="EMBL" id="JBBPBN010000024">
    <property type="protein sequence ID" value="KAK9010209.1"/>
    <property type="molecule type" value="Genomic_DNA"/>
</dbReference>
<sequence>MNDEEQQENMKRNYSEVLPSLLKWRSTTKTARMPSFLLNDASKRSLGYTTPQLGECVVRLDSGRDETVAGERLWGKYSRSFTQTPNFKHAFMVWG</sequence>
<organism evidence="1 2">
    <name type="scientific">Hibiscus sabdariffa</name>
    <name type="common">roselle</name>
    <dbReference type="NCBI Taxonomy" id="183260"/>
    <lineage>
        <taxon>Eukaryota</taxon>
        <taxon>Viridiplantae</taxon>
        <taxon>Streptophyta</taxon>
        <taxon>Embryophyta</taxon>
        <taxon>Tracheophyta</taxon>
        <taxon>Spermatophyta</taxon>
        <taxon>Magnoliopsida</taxon>
        <taxon>eudicotyledons</taxon>
        <taxon>Gunneridae</taxon>
        <taxon>Pentapetalae</taxon>
        <taxon>rosids</taxon>
        <taxon>malvids</taxon>
        <taxon>Malvales</taxon>
        <taxon>Malvaceae</taxon>
        <taxon>Malvoideae</taxon>
        <taxon>Hibiscus</taxon>
    </lineage>
</organism>
<protein>
    <submittedName>
        <fullName evidence="1">Uncharacterized protein</fullName>
    </submittedName>
</protein>
<accession>A0ABR2RBS5</accession>
<evidence type="ECO:0000313" key="2">
    <source>
        <dbReference type="Proteomes" id="UP001396334"/>
    </source>
</evidence>
<evidence type="ECO:0000313" key="1">
    <source>
        <dbReference type="EMBL" id="KAK9010209.1"/>
    </source>
</evidence>
<reference evidence="1 2" key="1">
    <citation type="journal article" date="2024" name="G3 (Bethesda)">
        <title>Genome assembly of Hibiscus sabdariffa L. provides insights into metabolisms of medicinal natural products.</title>
        <authorList>
            <person name="Kim T."/>
        </authorList>
    </citation>
    <scope>NUCLEOTIDE SEQUENCE [LARGE SCALE GENOMIC DNA]</scope>
    <source>
        <strain evidence="1">TK-2024</strain>
        <tissue evidence="1">Old leaves</tissue>
    </source>
</reference>
<comment type="caution">
    <text evidence="1">The sequence shown here is derived from an EMBL/GenBank/DDBJ whole genome shotgun (WGS) entry which is preliminary data.</text>
</comment>
<dbReference type="Proteomes" id="UP001396334">
    <property type="component" value="Unassembled WGS sequence"/>
</dbReference>
<proteinExistence type="predicted"/>
<keyword evidence="2" id="KW-1185">Reference proteome</keyword>
<name>A0ABR2RBS5_9ROSI</name>
<gene>
    <name evidence="1" type="ORF">V6N11_036722</name>
</gene>